<dbReference type="RefSeq" id="WP_076744206.1">
    <property type="nucleotide sequence ID" value="NZ_MPSB01000005.1"/>
</dbReference>
<dbReference type="Pfam" id="PF13229">
    <property type="entry name" value="Beta_helix"/>
    <property type="match status" value="1"/>
</dbReference>
<comment type="caution">
    <text evidence="2">The sequence shown here is derived from an EMBL/GenBank/DDBJ whole genome shotgun (WGS) entry which is preliminary data.</text>
</comment>
<organism evidence="2 3">
    <name type="scientific">Sphingomonas jeddahensis</name>
    <dbReference type="NCBI Taxonomy" id="1915074"/>
    <lineage>
        <taxon>Bacteria</taxon>
        <taxon>Pseudomonadati</taxon>
        <taxon>Pseudomonadota</taxon>
        <taxon>Alphaproteobacteria</taxon>
        <taxon>Sphingomonadales</taxon>
        <taxon>Sphingomonadaceae</taxon>
        <taxon>Sphingomonas</taxon>
    </lineage>
</organism>
<proteinExistence type="predicted"/>
<name>A0A1V2EUH3_9SPHN</name>
<sequence length="379" mass="40535">MPIVSIPSLSFLVAGLAAVFFGAGSAVSPPPLGAARDISVGSTPQLIAALKQARGGQRILLAPGIYPPFSVRGIAPAGRVEIVSRDPKRRAVMTGMNMRGGGNLVFRNLVFQSAGTAVQEDFLFQGVRNLAFVGLIASGRPGRIGLQTDKILLLRECTDVSVTRSDFTNALIALSLLDSQGVTVTSNHFHDLRMDGIRGGGNSSVLIAYNYITGFSPQGADHPDAIQFWTSRQKNAAHDITILGNVILRGRGKAMQGIFIRDENGSLPYRNVRIEDNLVAGTMFNGIAVLSESESLTLKGNVVSAFPDQKSWIRVGSKAVLEGNSAPIYLVGKQRVRALPNNQIMPARDDGGAAALKRWARGRALDRYAPSLRRHVEGV</sequence>
<gene>
    <name evidence="2" type="ORF">SPHI_14320</name>
</gene>
<dbReference type="InterPro" id="IPR012334">
    <property type="entry name" value="Pectin_lyas_fold"/>
</dbReference>
<evidence type="ECO:0000259" key="1">
    <source>
        <dbReference type="Pfam" id="PF13229"/>
    </source>
</evidence>
<dbReference type="OrthoDB" id="8450986at2"/>
<dbReference type="SUPFAM" id="SSF51126">
    <property type="entry name" value="Pectin lyase-like"/>
    <property type="match status" value="1"/>
</dbReference>
<dbReference type="SMART" id="SM00710">
    <property type="entry name" value="PbH1"/>
    <property type="match status" value="4"/>
</dbReference>
<evidence type="ECO:0000313" key="3">
    <source>
        <dbReference type="Proteomes" id="UP000188729"/>
    </source>
</evidence>
<accession>A0A1V2EUH3</accession>
<dbReference type="STRING" id="1915074.SPHI_14320"/>
<dbReference type="EMBL" id="MPSB01000005">
    <property type="protein sequence ID" value="ONF96203.1"/>
    <property type="molecule type" value="Genomic_DNA"/>
</dbReference>
<dbReference type="InterPro" id="IPR006626">
    <property type="entry name" value="PbH1"/>
</dbReference>
<dbReference type="InterPro" id="IPR011050">
    <property type="entry name" value="Pectin_lyase_fold/virulence"/>
</dbReference>
<dbReference type="InterPro" id="IPR039448">
    <property type="entry name" value="Beta_helix"/>
</dbReference>
<dbReference type="Proteomes" id="UP000188729">
    <property type="component" value="Unassembled WGS sequence"/>
</dbReference>
<protein>
    <recommendedName>
        <fullName evidence="1">Right handed beta helix domain-containing protein</fullName>
    </recommendedName>
</protein>
<keyword evidence="3" id="KW-1185">Reference proteome</keyword>
<dbReference type="AlphaFoldDB" id="A0A1V2EUH3"/>
<reference evidence="2 3" key="1">
    <citation type="submission" date="2016-11" db="EMBL/GenBank/DDBJ databases">
        <title>Genome sequence of Sphingomonas jeddahensis G39.</title>
        <authorList>
            <person name="Poehlein A."/>
            <person name="Wuebbeler J.H."/>
            <person name="Steinbuechel A."/>
            <person name="Daniel R."/>
        </authorList>
    </citation>
    <scope>NUCLEOTIDE SEQUENCE [LARGE SCALE GENOMIC DNA]</scope>
    <source>
        <strain evidence="2 3">G39</strain>
    </source>
</reference>
<evidence type="ECO:0000313" key="2">
    <source>
        <dbReference type="EMBL" id="ONF96203.1"/>
    </source>
</evidence>
<dbReference type="Gene3D" id="2.160.20.10">
    <property type="entry name" value="Single-stranded right-handed beta-helix, Pectin lyase-like"/>
    <property type="match status" value="1"/>
</dbReference>
<feature type="domain" description="Right handed beta helix" evidence="1">
    <location>
        <begin position="153"/>
        <end position="302"/>
    </location>
</feature>